<evidence type="ECO:0000313" key="2">
    <source>
        <dbReference type="EMBL" id="PVD32958.1"/>
    </source>
</evidence>
<feature type="domain" description="Reverse transcriptase" evidence="1">
    <location>
        <begin position="1"/>
        <end position="144"/>
    </location>
</feature>
<dbReference type="STRING" id="400727.A0A2T7PHR0"/>
<accession>A0A2T7PHR0</accession>
<dbReference type="PANTHER" id="PTHR33332">
    <property type="entry name" value="REVERSE TRANSCRIPTASE DOMAIN-CONTAINING PROTEIN"/>
    <property type="match status" value="1"/>
</dbReference>
<dbReference type="InterPro" id="IPR000477">
    <property type="entry name" value="RT_dom"/>
</dbReference>
<evidence type="ECO:0000259" key="1">
    <source>
        <dbReference type="PROSITE" id="PS50878"/>
    </source>
</evidence>
<reference evidence="2 3" key="1">
    <citation type="submission" date="2018-04" db="EMBL/GenBank/DDBJ databases">
        <title>The genome of golden apple snail Pomacea canaliculata provides insight into stress tolerance and invasive adaptation.</title>
        <authorList>
            <person name="Liu C."/>
            <person name="Liu B."/>
            <person name="Ren Y."/>
            <person name="Zhang Y."/>
            <person name="Wang H."/>
            <person name="Li S."/>
            <person name="Jiang F."/>
            <person name="Yin L."/>
            <person name="Zhang G."/>
            <person name="Qian W."/>
            <person name="Fan W."/>
        </authorList>
    </citation>
    <scope>NUCLEOTIDE SEQUENCE [LARGE SCALE GENOMIC DNA]</scope>
    <source>
        <strain evidence="2">SZHN2017</strain>
        <tissue evidence="2">Muscle</tissue>
    </source>
</reference>
<sequence length="347" mass="38153">MLLQRLSSEAGIQGAALQWIASYLAERSQRVIVGSASSEAVPLVCGVPQCSVLGPLLFSLYVSQLGRVIERFQMGRQFFADDTQILSSFSPDPAVARVALQRLESCCVAVKAWMTSNRLKLNDDKTEALLCGPRARREQIGISAVQVGDASIAFADCVRDLGLFIDAELSMCNHVSSVVAKSYYFLRTLGRLRPMLTQAAANSLAVATITSGLDYCNSALWGIPATQLDRLQRVQNAAARIVFRAKSSTEHITPILQSLHWLPMNKRIDHKVLSIAKDFSLLRNVVVEVMVESDDGRAFHSLGAAFLKALAPVRFLLVSVTAGRQKRDWEPERRPRDGWYGGTISCK</sequence>
<protein>
    <recommendedName>
        <fullName evidence="1">Reverse transcriptase domain-containing protein</fullName>
    </recommendedName>
</protein>
<name>A0A2T7PHR0_POMCA</name>
<dbReference type="PROSITE" id="PS50878">
    <property type="entry name" value="RT_POL"/>
    <property type="match status" value="1"/>
</dbReference>
<gene>
    <name evidence="2" type="ORF">C0Q70_08405</name>
</gene>
<dbReference type="EMBL" id="PZQS01000004">
    <property type="protein sequence ID" value="PVD32958.1"/>
    <property type="molecule type" value="Genomic_DNA"/>
</dbReference>
<proteinExistence type="predicted"/>
<dbReference type="AlphaFoldDB" id="A0A2T7PHR0"/>
<organism evidence="2 3">
    <name type="scientific">Pomacea canaliculata</name>
    <name type="common">Golden apple snail</name>
    <dbReference type="NCBI Taxonomy" id="400727"/>
    <lineage>
        <taxon>Eukaryota</taxon>
        <taxon>Metazoa</taxon>
        <taxon>Spiralia</taxon>
        <taxon>Lophotrochozoa</taxon>
        <taxon>Mollusca</taxon>
        <taxon>Gastropoda</taxon>
        <taxon>Caenogastropoda</taxon>
        <taxon>Architaenioglossa</taxon>
        <taxon>Ampullarioidea</taxon>
        <taxon>Ampullariidae</taxon>
        <taxon>Pomacea</taxon>
    </lineage>
</organism>
<dbReference type="Proteomes" id="UP000245119">
    <property type="component" value="Linkage Group LG4"/>
</dbReference>
<keyword evidence="3" id="KW-1185">Reference proteome</keyword>
<evidence type="ECO:0000313" key="3">
    <source>
        <dbReference type="Proteomes" id="UP000245119"/>
    </source>
</evidence>
<dbReference type="Pfam" id="PF00078">
    <property type="entry name" value="RVT_1"/>
    <property type="match status" value="1"/>
</dbReference>
<comment type="caution">
    <text evidence="2">The sequence shown here is derived from an EMBL/GenBank/DDBJ whole genome shotgun (WGS) entry which is preliminary data.</text>
</comment>